<dbReference type="InterPro" id="IPR009880">
    <property type="entry name" value="Glyoxal_oxidase_N"/>
</dbReference>
<organism evidence="5 6">
    <name type="scientific">Acaulospora morrowiae</name>
    <dbReference type="NCBI Taxonomy" id="94023"/>
    <lineage>
        <taxon>Eukaryota</taxon>
        <taxon>Fungi</taxon>
        <taxon>Fungi incertae sedis</taxon>
        <taxon>Mucoromycota</taxon>
        <taxon>Glomeromycotina</taxon>
        <taxon>Glomeromycetes</taxon>
        <taxon>Diversisporales</taxon>
        <taxon>Acaulosporaceae</taxon>
        <taxon>Acaulospora</taxon>
    </lineage>
</organism>
<evidence type="ECO:0000256" key="1">
    <source>
        <dbReference type="ARBA" id="ARBA00022729"/>
    </source>
</evidence>
<evidence type="ECO:0000259" key="4">
    <source>
        <dbReference type="Pfam" id="PF09118"/>
    </source>
</evidence>
<dbReference type="Pfam" id="PF09118">
    <property type="entry name" value="GO-like_E_set"/>
    <property type="match status" value="1"/>
</dbReference>
<sequence>MIISVFLAFVAVVALSAGVSSSPIKRTSLDRVNPFVVDGNSGIAAMHIVLTEPNKIVIIDKAQDEPVRYPDGTAVISLEYDLTDGSKRFLPLKTNTFCSAGGFLANGSLVHTGGAEDSGPYKTGFESLRIFNPCQDGKCEWYENPVGLTSKRWYPSVVSLSDGRLFILGGSTQASGVNSESINNPTFEFFPRTDPNPVPFQFLVDTLPYNLYPAMHLMPGPPGQTQLFILANRDSIIWDWSKNTIVKKLPQTPGPPRSYPLTGTSVMLPLDPADNYKPIVLVCGGNEKMDRTSPASDSCARIDLSNLETATWEVDNFGGMGRVMPDAVILADGRTLFLNGAGRGIAGYNSKDKKTGVVTQLADEPVLAPVIYDFKKPLGQRFATQPPSQIPRLYHSVATLIPDGRVFVTGSSPQINVVTNNTQFPTDFRVEYFSPSYITQTKYPRPTITSVSGNKNLNKGAIKVKYDQDVTATLNLKAQTGVFTAALIHYGFVTHSTHMSQRYVICQVTNVKQSATNEFTMSVKMPPNPNMIAPGINYLYINNHGIPATTAIQVSIS</sequence>
<comment type="caution">
    <text evidence="5">The sequence shown here is derived from an EMBL/GenBank/DDBJ whole genome shotgun (WGS) entry which is preliminary data.</text>
</comment>
<gene>
    <name evidence="5" type="ORF">AMORRO_LOCUS1893</name>
</gene>
<reference evidence="5" key="1">
    <citation type="submission" date="2021-06" db="EMBL/GenBank/DDBJ databases">
        <authorList>
            <person name="Kallberg Y."/>
            <person name="Tangrot J."/>
            <person name="Rosling A."/>
        </authorList>
    </citation>
    <scope>NUCLEOTIDE SEQUENCE</scope>
    <source>
        <strain evidence="5">CL551</strain>
    </source>
</reference>
<dbReference type="InterPro" id="IPR014756">
    <property type="entry name" value="Ig_E-set"/>
</dbReference>
<keyword evidence="6" id="KW-1185">Reference proteome</keyword>
<name>A0A9N8W4K8_9GLOM</name>
<dbReference type="Proteomes" id="UP000789342">
    <property type="component" value="Unassembled WGS sequence"/>
</dbReference>
<feature type="chain" id="PRO_5040279395" evidence="2">
    <location>
        <begin position="22"/>
        <end position="557"/>
    </location>
</feature>
<dbReference type="SUPFAM" id="SSF50965">
    <property type="entry name" value="Galactose oxidase, central domain"/>
    <property type="match status" value="1"/>
</dbReference>
<evidence type="ECO:0000313" key="6">
    <source>
        <dbReference type="Proteomes" id="UP000789342"/>
    </source>
</evidence>
<dbReference type="InterPro" id="IPR013783">
    <property type="entry name" value="Ig-like_fold"/>
</dbReference>
<dbReference type="EMBL" id="CAJVPV010000735">
    <property type="protein sequence ID" value="CAG8471855.1"/>
    <property type="molecule type" value="Genomic_DNA"/>
</dbReference>
<dbReference type="SUPFAM" id="SSF81296">
    <property type="entry name" value="E set domains"/>
    <property type="match status" value="1"/>
</dbReference>
<dbReference type="PANTHER" id="PTHR32208">
    <property type="entry name" value="SECRETED PROTEIN-RELATED"/>
    <property type="match status" value="1"/>
</dbReference>
<feature type="domain" description="Galactose oxidase-like Early set" evidence="4">
    <location>
        <begin position="445"/>
        <end position="549"/>
    </location>
</feature>
<keyword evidence="1 2" id="KW-0732">Signal</keyword>
<dbReference type="Gene3D" id="2.60.40.10">
    <property type="entry name" value="Immunoglobulins"/>
    <property type="match status" value="1"/>
</dbReference>
<accession>A0A9N8W4K8</accession>
<dbReference type="AlphaFoldDB" id="A0A9N8W4K8"/>
<dbReference type="InterPro" id="IPR037293">
    <property type="entry name" value="Gal_Oxidase_central_sf"/>
</dbReference>
<dbReference type="Gene3D" id="2.130.10.80">
    <property type="entry name" value="Galactose oxidase/kelch, beta-propeller"/>
    <property type="match status" value="1"/>
</dbReference>
<dbReference type="InterPro" id="IPR015202">
    <property type="entry name" value="GO-like_E_set"/>
</dbReference>
<feature type="signal peptide" evidence="2">
    <location>
        <begin position="1"/>
        <end position="21"/>
    </location>
</feature>
<proteinExistence type="predicted"/>
<dbReference type="PANTHER" id="PTHR32208:SF21">
    <property type="entry name" value="LOW QUALITY PROTEIN: ALDEHYDE OXIDASE GLOX-LIKE"/>
    <property type="match status" value="1"/>
</dbReference>
<dbReference type="OrthoDB" id="2019572at2759"/>
<protein>
    <submittedName>
        <fullName evidence="5">2331_t:CDS:1</fullName>
    </submittedName>
</protein>
<feature type="domain" description="Glyoxal oxidase N-terminal" evidence="3">
    <location>
        <begin position="75"/>
        <end position="437"/>
    </location>
</feature>
<evidence type="ECO:0000313" key="5">
    <source>
        <dbReference type="EMBL" id="CAG8471855.1"/>
    </source>
</evidence>
<evidence type="ECO:0000259" key="3">
    <source>
        <dbReference type="Pfam" id="PF07250"/>
    </source>
</evidence>
<evidence type="ECO:0000256" key="2">
    <source>
        <dbReference type="SAM" id="SignalP"/>
    </source>
</evidence>
<dbReference type="Pfam" id="PF07250">
    <property type="entry name" value="Glyoxal_oxid_N"/>
    <property type="match status" value="1"/>
</dbReference>
<dbReference type="InterPro" id="IPR011043">
    <property type="entry name" value="Gal_Oxase/kelch_b-propeller"/>
</dbReference>